<name>A0A9W7IU65_HIBTR</name>
<dbReference type="PANTHER" id="PTHR19338:SF73">
    <property type="entry name" value="DISEASE RESISTANCE PROTEIN RGA2-LIKE"/>
    <property type="match status" value="1"/>
</dbReference>
<evidence type="ECO:0000313" key="5">
    <source>
        <dbReference type="EMBL" id="GMJ01666.1"/>
    </source>
</evidence>
<evidence type="ECO:0000256" key="1">
    <source>
        <dbReference type="ARBA" id="ARBA00022737"/>
    </source>
</evidence>
<dbReference type="GO" id="GO:0006952">
    <property type="term" value="P:defense response"/>
    <property type="evidence" value="ECO:0007669"/>
    <property type="project" value="UniProtKB-KW"/>
</dbReference>
<protein>
    <recommendedName>
        <fullName evidence="4">Disease resistance N-terminal domain-containing protein</fullName>
    </recommendedName>
</protein>
<dbReference type="AlphaFoldDB" id="A0A9W7IU65"/>
<dbReference type="Proteomes" id="UP001165190">
    <property type="component" value="Unassembled WGS sequence"/>
</dbReference>
<keyword evidence="6" id="KW-1185">Reference proteome</keyword>
<dbReference type="Pfam" id="PF18052">
    <property type="entry name" value="Rx_N"/>
    <property type="match status" value="1"/>
</dbReference>
<dbReference type="GO" id="GO:0000166">
    <property type="term" value="F:nucleotide binding"/>
    <property type="evidence" value="ECO:0007669"/>
    <property type="project" value="UniProtKB-KW"/>
</dbReference>
<keyword evidence="2" id="KW-0547">Nucleotide-binding</keyword>
<dbReference type="InterPro" id="IPR041118">
    <property type="entry name" value="Rx_N"/>
</dbReference>
<evidence type="ECO:0000259" key="4">
    <source>
        <dbReference type="Pfam" id="PF18052"/>
    </source>
</evidence>
<comment type="caution">
    <text evidence="5">The sequence shown here is derived from an EMBL/GenBank/DDBJ whole genome shotgun (WGS) entry which is preliminary data.</text>
</comment>
<evidence type="ECO:0000256" key="3">
    <source>
        <dbReference type="ARBA" id="ARBA00022821"/>
    </source>
</evidence>
<reference evidence="5" key="1">
    <citation type="submission" date="2023-05" db="EMBL/GenBank/DDBJ databases">
        <title>Genome and transcriptome analyses reveal genes involved in the formation of fine ridges on petal epidermal cells in Hibiscus trionum.</title>
        <authorList>
            <person name="Koshimizu S."/>
            <person name="Masuda S."/>
            <person name="Ishii T."/>
            <person name="Shirasu K."/>
            <person name="Hoshino A."/>
            <person name="Arita M."/>
        </authorList>
    </citation>
    <scope>NUCLEOTIDE SEQUENCE</scope>
    <source>
        <strain evidence="5">Hamamatsu line</strain>
    </source>
</reference>
<keyword evidence="3" id="KW-0611">Plant defense</keyword>
<dbReference type="OrthoDB" id="999744at2759"/>
<dbReference type="Gene3D" id="1.20.5.4130">
    <property type="match status" value="1"/>
</dbReference>
<dbReference type="PANTHER" id="PTHR19338">
    <property type="entry name" value="TRANSLOCASE OF INNER MITOCHONDRIAL MEMBRANE 13 HOMOLOG"/>
    <property type="match status" value="1"/>
</dbReference>
<keyword evidence="1" id="KW-0677">Repeat</keyword>
<sequence>MAEAIIAAFIKVALSQAISILDDQLNLAWDFKHHLNQLRSSLQLTRAFLQDAESRRLDEPIKVWLQQLRNIAYIADDVLDELSYEHLWRTAENNRVSKKVTNFFSPSKNPMAFMLKMAKNIKDVNKSIDGIVDRAFKFGLQRRVQSMAPAFSGIGGTHSFNSSPVVGREADV</sequence>
<accession>A0A9W7IU65</accession>
<gene>
    <name evidence="5" type="ORF">HRI_003835800</name>
</gene>
<feature type="domain" description="Disease resistance N-terminal" evidence="4">
    <location>
        <begin position="9"/>
        <end position="97"/>
    </location>
</feature>
<proteinExistence type="predicted"/>
<dbReference type="EMBL" id="BSYR01000035">
    <property type="protein sequence ID" value="GMJ01666.1"/>
    <property type="molecule type" value="Genomic_DNA"/>
</dbReference>
<organism evidence="5 6">
    <name type="scientific">Hibiscus trionum</name>
    <name type="common">Flower of an hour</name>
    <dbReference type="NCBI Taxonomy" id="183268"/>
    <lineage>
        <taxon>Eukaryota</taxon>
        <taxon>Viridiplantae</taxon>
        <taxon>Streptophyta</taxon>
        <taxon>Embryophyta</taxon>
        <taxon>Tracheophyta</taxon>
        <taxon>Spermatophyta</taxon>
        <taxon>Magnoliopsida</taxon>
        <taxon>eudicotyledons</taxon>
        <taxon>Gunneridae</taxon>
        <taxon>Pentapetalae</taxon>
        <taxon>rosids</taxon>
        <taxon>malvids</taxon>
        <taxon>Malvales</taxon>
        <taxon>Malvaceae</taxon>
        <taxon>Malvoideae</taxon>
        <taxon>Hibiscus</taxon>
    </lineage>
</organism>
<evidence type="ECO:0000313" key="6">
    <source>
        <dbReference type="Proteomes" id="UP001165190"/>
    </source>
</evidence>
<evidence type="ECO:0000256" key="2">
    <source>
        <dbReference type="ARBA" id="ARBA00022741"/>
    </source>
</evidence>